<accession>A0ABU4GJ63</accession>
<evidence type="ECO:0000313" key="2">
    <source>
        <dbReference type="Proteomes" id="UP001276854"/>
    </source>
</evidence>
<keyword evidence="2" id="KW-1185">Reference proteome</keyword>
<dbReference type="Proteomes" id="UP001276854">
    <property type="component" value="Unassembled WGS sequence"/>
</dbReference>
<dbReference type="EMBL" id="JAWONS010000124">
    <property type="protein sequence ID" value="MDW2797641.1"/>
    <property type="molecule type" value="Genomic_DNA"/>
</dbReference>
<reference evidence="1 2" key="1">
    <citation type="submission" date="2023-10" db="EMBL/GenBank/DDBJ databases">
        <title>A novel Glycoside Hydrolase 43-Like Enzyme from Clostrdium boliviensis is an Endo-xylanase, and a Candidate for Xylooligosaccharides Production from Different Xylan Substrates.</title>
        <authorList>
            <person name="Alvarez M.T."/>
            <person name="Rocabado-Villegas L.R."/>
            <person name="Salas-Veizaga D.M."/>
            <person name="Linares-Pasten J.A."/>
            <person name="Gudmundsdottir E.E."/>
            <person name="Hreggvidsson G.O."/>
            <person name="Adlercreutz P."/>
            <person name="Nordberg Karlsson E."/>
        </authorList>
    </citation>
    <scope>NUCLEOTIDE SEQUENCE [LARGE SCALE GENOMIC DNA]</scope>
    <source>
        <strain evidence="1 2">E-1</strain>
    </source>
</reference>
<sequence length="177" mass="20937">MGLYLQTAIVLNCKKNKVIEAVKKAESIPYAQVEAEDCQFKEINNGVIILFNDYCHGFKPLVKELSIELKQPVMLLYIDDGDYWGYYFYENGIKFDSFSPWPDYYEEISGERRKELAGQSKIISKYFNIKEEKFIKYLVTWELGGLKTKAYENDEFKYGDCWQMVDFMREIGYPFSF</sequence>
<gene>
    <name evidence="1" type="ORF">RZO55_08640</name>
</gene>
<protein>
    <recommendedName>
        <fullName evidence="3">DUF3841 domain-containing protein</fullName>
    </recommendedName>
</protein>
<proteinExistence type="predicted"/>
<comment type="caution">
    <text evidence="1">The sequence shown here is derived from an EMBL/GenBank/DDBJ whole genome shotgun (WGS) entry which is preliminary data.</text>
</comment>
<name>A0ABU4GJ63_9CLOT</name>
<evidence type="ECO:0008006" key="3">
    <source>
        <dbReference type="Google" id="ProtNLM"/>
    </source>
</evidence>
<dbReference type="RefSeq" id="WP_318063888.1">
    <property type="nucleotide sequence ID" value="NZ_JAWONS010000124.1"/>
</dbReference>
<organism evidence="1 2">
    <name type="scientific">Clostridium boliviensis</name>
    <dbReference type="NCBI Taxonomy" id="318465"/>
    <lineage>
        <taxon>Bacteria</taxon>
        <taxon>Bacillati</taxon>
        <taxon>Bacillota</taxon>
        <taxon>Clostridia</taxon>
        <taxon>Eubacteriales</taxon>
        <taxon>Clostridiaceae</taxon>
        <taxon>Clostridium</taxon>
    </lineage>
</organism>
<evidence type="ECO:0000313" key="1">
    <source>
        <dbReference type="EMBL" id="MDW2797641.1"/>
    </source>
</evidence>